<evidence type="ECO:0000256" key="3">
    <source>
        <dbReference type="PROSITE-ProRule" id="PRU00023"/>
    </source>
</evidence>
<feature type="repeat" description="ANK" evidence="3">
    <location>
        <begin position="315"/>
        <end position="347"/>
    </location>
</feature>
<feature type="repeat" description="ANK" evidence="3">
    <location>
        <begin position="124"/>
        <end position="156"/>
    </location>
</feature>
<evidence type="ECO:0000256" key="1">
    <source>
        <dbReference type="ARBA" id="ARBA00022737"/>
    </source>
</evidence>
<dbReference type="OrthoDB" id="10264606at2759"/>
<name>A0A8K1CW40_PYTOL</name>
<dbReference type="AlphaFoldDB" id="A0A8K1CW40"/>
<dbReference type="PANTHER" id="PTHR24198">
    <property type="entry name" value="ANKYRIN REPEAT AND PROTEIN KINASE DOMAIN-CONTAINING PROTEIN"/>
    <property type="match status" value="1"/>
</dbReference>
<feature type="repeat" description="ANK" evidence="3">
    <location>
        <begin position="349"/>
        <end position="381"/>
    </location>
</feature>
<dbReference type="PRINTS" id="PR01415">
    <property type="entry name" value="ANKYRIN"/>
</dbReference>
<keyword evidence="1" id="KW-0677">Repeat</keyword>
<reference evidence="4" key="1">
    <citation type="submission" date="2019-03" db="EMBL/GenBank/DDBJ databases">
        <title>Long read genome sequence of the mycoparasitic Pythium oligandrum ATCC 38472 isolated from sugarbeet rhizosphere.</title>
        <authorList>
            <person name="Gaulin E."/>
        </authorList>
    </citation>
    <scope>NUCLEOTIDE SEQUENCE</scope>
    <source>
        <strain evidence="4">ATCC 38472_TT</strain>
    </source>
</reference>
<dbReference type="Gene3D" id="1.25.40.20">
    <property type="entry name" value="Ankyrin repeat-containing domain"/>
    <property type="match status" value="4"/>
</dbReference>
<dbReference type="InterPro" id="IPR036770">
    <property type="entry name" value="Ankyrin_rpt-contain_sf"/>
</dbReference>
<accession>A0A8K1CW40</accession>
<dbReference type="PANTHER" id="PTHR24198:SF165">
    <property type="entry name" value="ANKYRIN REPEAT-CONTAINING PROTEIN-RELATED"/>
    <property type="match status" value="1"/>
</dbReference>
<proteinExistence type="predicted"/>
<dbReference type="Pfam" id="PF12796">
    <property type="entry name" value="Ank_2"/>
    <property type="match status" value="5"/>
</dbReference>
<gene>
    <name evidence="4" type="ORF">Poli38472_001926</name>
</gene>
<dbReference type="SUPFAM" id="SSF48403">
    <property type="entry name" value="Ankyrin repeat"/>
    <property type="match status" value="2"/>
</dbReference>
<dbReference type="GO" id="GO:0005737">
    <property type="term" value="C:cytoplasm"/>
    <property type="evidence" value="ECO:0007669"/>
    <property type="project" value="TreeGrafter"/>
</dbReference>
<keyword evidence="5" id="KW-1185">Reference proteome</keyword>
<sequence>MCGLSTEERAFLAAAREGRLVELQELLHGDVDHRLAKTETYRETALDLAVMSGHVDVVRFLLTHVHDGSYVKVLEHAVDAAVRNNHVLVLKVLAEHALVRASWAGDMRCMAGLLQFGVDPNQRDGVSALNEAARRGHVAAVKLLLEHGADVNLKGGPRKAPALLTAATLGRVEVVKVLVTHGADVHAMDEVCATMGKLVDSLLTLLDSAVAVPRLTALHEAWSARPEAEEVALLLLEHGFDPSITDSSGWTALLHACAMGNAKTAETILKRVTDVDAAGMDGSTALFYACRTGIPVDIIHTLLYRGADPLHIGGRRQTILHSACQRGDAELVKLFISLGVDVDAIDGRTRKTALHYAVWDRSGAVVRLLLQHGVDTQIADGAFLSYEPYNEENEEDFDTALSEACAASRIEVVELLMKHGSKASHAALNAACLGGQVELVQALLAHNLDPNESQDPPLFMAASRDHHEVVKLLLADGANVHARDSSNRTALYGACTSNSETTVALLLDQGVDTDAQDVDGKTPVATWLRHKVA</sequence>
<comment type="caution">
    <text evidence="4">The sequence shown here is derived from an EMBL/GenBank/DDBJ whole genome shotgun (WGS) entry which is preliminary data.</text>
</comment>
<dbReference type="SMART" id="SM00248">
    <property type="entry name" value="ANK"/>
    <property type="match status" value="13"/>
</dbReference>
<evidence type="ECO:0000313" key="4">
    <source>
        <dbReference type="EMBL" id="TMW69770.1"/>
    </source>
</evidence>
<evidence type="ECO:0008006" key="6">
    <source>
        <dbReference type="Google" id="ProtNLM"/>
    </source>
</evidence>
<evidence type="ECO:0000313" key="5">
    <source>
        <dbReference type="Proteomes" id="UP000794436"/>
    </source>
</evidence>
<protein>
    <recommendedName>
        <fullName evidence="6">Ankyrin repeat protein</fullName>
    </recommendedName>
</protein>
<dbReference type="PROSITE" id="PS50297">
    <property type="entry name" value="ANK_REP_REGION"/>
    <property type="match status" value="6"/>
</dbReference>
<organism evidence="4 5">
    <name type="scientific">Pythium oligandrum</name>
    <name type="common">Mycoparasitic fungus</name>
    <dbReference type="NCBI Taxonomy" id="41045"/>
    <lineage>
        <taxon>Eukaryota</taxon>
        <taxon>Sar</taxon>
        <taxon>Stramenopiles</taxon>
        <taxon>Oomycota</taxon>
        <taxon>Peronosporomycetes</taxon>
        <taxon>Pythiales</taxon>
        <taxon>Pythiaceae</taxon>
        <taxon>Pythium</taxon>
    </lineage>
</organism>
<dbReference type="Proteomes" id="UP000794436">
    <property type="component" value="Unassembled WGS sequence"/>
</dbReference>
<feature type="repeat" description="ANK" evidence="3">
    <location>
        <begin position="453"/>
        <end position="485"/>
    </location>
</feature>
<evidence type="ECO:0000256" key="2">
    <source>
        <dbReference type="ARBA" id="ARBA00023043"/>
    </source>
</evidence>
<feature type="repeat" description="ANK" evidence="3">
    <location>
        <begin position="486"/>
        <end position="518"/>
    </location>
</feature>
<dbReference type="PROSITE" id="PS50088">
    <property type="entry name" value="ANK_REPEAT"/>
    <property type="match status" value="6"/>
</dbReference>
<feature type="repeat" description="ANK" evidence="3">
    <location>
        <begin position="158"/>
        <end position="190"/>
    </location>
</feature>
<dbReference type="EMBL" id="SPLM01000001">
    <property type="protein sequence ID" value="TMW69770.1"/>
    <property type="molecule type" value="Genomic_DNA"/>
</dbReference>
<dbReference type="InterPro" id="IPR002110">
    <property type="entry name" value="Ankyrin_rpt"/>
</dbReference>
<keyword evidence="2 3" id="KW-0040">ANK repeat</keyword>